<evidence type="ECO:0000313" key="3">
    <source>
        <dbReference type="Proteomes" id="UP001215280"/>
    </source>
</evidence>
<name>A0AAD7NB04_9AGAR</name>
<dbReference type="AlphaFoldDB" id="A0AAD7NB04"/>
<evidence type="ECO:0000313" key="2">
    <source>
        <dbReference type="EMBL" id="KAJ7752187.1"/>
    </source>
</evidence>
<evidence type="ECO:0000256" key="1">
    <source>
        <dbReference type="SAM" id="MobiDB-lite"/>
    </source>
</evidence>
<organism evidence="2 3">
    <name type="scientific">Mycena maculata</name>
    <dbReference type="NCBI Taxonomy" id="230809"/>
    <lineage>
        <taxon>Eukaryota</taxon>
        <taxon>Fungi</taxon>
        <taxon>Dikarya</taxon>
        <taxon>Basidiomycota</taxon>
        <taxon>Agaricomycotina</taxon>
        <taxon>Agaricomycetes</taxon>
        <taxon>Agaricomycetidae</taxon>
        <taxon>Agaricales</taxon>
        <taxon>Marasmiineae</taxon>
        <taxon>Mycenaceae</taxon>
        <taxon>Mycena</taxon>
    </lineage>
</organism>
<comment type="caution">
    <text evidence="2">The sequence shown here is derived from an EMBL/GenBank/DDBJ whole genome shotgun (WGS) entry which is preliminary data.</text>
</comment>
<reference evidence="2" key="1">
    <citation type="submission" date="2023-03" db="EMBL/GenBank/DDBJ databases">
        <title>Massive genome expansion in bonnet fungi (Mycena s.s.) driven by repeated elements and novel gene families across ecological guilds.</title>
        <authorList>
            <consortium name="Lawrence Berkeley National Laboratory"/>
            <person name="Harder C.B."/>
            <person name="Miyauchi S."/>
            <person name="Viragh M."/>
            <person name="Kuo A."/>
            <person name="Thoen E."/>
            <person name="Andreopoulos B."/>
            <person name="Lu D."/>
            <person name="Skrede I."/>
            <person name="Drula E."/>
            <person name="Henrissat B."/>
            <person name="Morin E."/>
            <person name="Kohler A."/>
            <person name="Barry K."/>
            <person name="LaButti K."/>
            <person name="Morin E."/>
            <person name="Salamov A."/>
            <person name="Lipzen A."/>
            <person name="Mereny Z."/>
            <person name="Hegedus B."/>
            <person name="Baldrian P."/>
            <person name="Stursova M."/>
            <person name="Weitz H."/>
            <person name="Taylor A."/>
            <person name="Grigoriev I.V."/>
            <person name="Nagy L.G."/>
            <person name="Martin F."/>
            <person name="Kauserud H."/>
        </authorList>
    </citation>
    <scope>NUCLEOTIDE SEQUENCE</scope>
    <source>
        <strain evidence="2">CBHHK188m</strain>
    </source>
</reference>
<dbReference type="Proteomes" id="UP001215280">
    <property type="component" value="Unassembled WGS sequence"/>
</dbReference>
<keyword evidence="3" id="KW-1185">Reference proteome</keyword>
<gene>
    <name evidence="2" type="ORF">DFH07DRAFT_774475</name>
</gene>
<protein>
    <submittedName>
        <fullName evidence="2">Uncharacterized protein</fullName>
    </submittedName>
</protein>
<sequence>MLRTLPQHQSSSSSATNGRKKIRLSGNPRPYSTGVATLDDFSAPSEDSGPAMVLITVGILPKVFDSSDYNDPVDPSPRYSWKNGEVEFVERRLQTANLVFSVEVNPTGPILELIDTAFVEHCSKQNINFLSPTPASANAQLFMTPNNLGWMLAGPRGRSGNRTWVEDPKCLTQFTFTVSALRASPYNNTPNYLGEGIFIFIVPRLRNLFGPIDCLFDPPTRRPDHVLTHKCFARRVLHPILASLSDEANPTCGSSCIRTDAGLVSALASTSAMQEHIDLTCPLPSIDSDDSDDDVHSRKFPEVEVLIDQLIAEGLPPLEPAPRSGQILTRAAHRRQWQEENARPSTIPSVASFVACPLLLSLMDSASVSVKPRSFIPGGPIDLTLRALPGAGANSLSAWQNHMAEIHGPSTDEVLILTAASVDAGARALITYCIWLQSVRQPPGVKLKEVLQEQFPTPRPTLVGPYTDVALFGLRVHIGPGFGKGPRAEVLARAVAIVMADAIYWTDCDKYKTLRLHPSLSPVPRRSSFLKAVGLIFLLHFLHVGAPIPASPFMFSALFNGRQTACRFDLDFLTRFISRDSLAYIKKFHSTAADKPLYTSQDEDCAEYQYLLNIPGFDPSLISPTRSEEEHEGICTSIISFITFGAMDIQCRPEFLAITDGFNVAIEPFGEYDQVHHVLEWLNGPQWFETPCRELIISMYDVGIKAVSDVLSRIIFSETNGESDPWNENAETIGLIRQFLTHYLTGQGHPYIPGRVLEALGIDDRNPHDPLVRVRLFMAVITGSVNLPVEPVWALKVNVIHDWNEDFPRGQDFGPEAKASFQSCFKTVSITNNASLRRMLLSEMPLEGFDTKFGQWFHGQALSSRESYTAA</sequence>
<accession>A0AAD7NB04</accession>
<feature type="region of interest" description="Disordered" evidence="1">
    <location>
        <begin position="1"/>
        <end position="31"/>
    </location>
</feature>
<dbReference type="EMBL" id="JARJLG010000075">
    <property type="protein sequence ID" value="KAJ7752187.1"/>
    <property type="molecule type" value="Genomic_DNA"/>
</dbReference>
<proteinExistence type="predicted"/>
<feature type="compositionally biased region" description="Polar residues" evidence="1">
    <location>
        <begin position="1"/>
        <end position="17"/>
    </location>
</feature>